<feature type="signal peptide" evidence="1">
    <location>
        <begin position="1"/>
        <end position="23"/>
    </location>
</feature>
<feature type="chain" id="PRO_5032324273" description="Secreted protein" evidence="1">
    <location>
        <begin position="24"/>
        <end position="76"/>
    </location>
</feature>
<evidence type="ECO:0000313" key="2">
    <source>
        <dbReference type="EMBL" id="MBB6033081.1"/>
    </source>
</evidence>
<keyword evidence="1" id="KW-0732">Signal</keyword>
<proteinExistence type="predicted"/>
<protein>
    <recommendedName>
        <fullName evidence="4">Secreted protein</fullName>
    </recommendedName>
</protein>
<sequence length="76" mass="8066">MRLLHRAADALLARLVPSNSAHAAACPSCTAYSGCSISRLYKTDPVLCVTYGRCCWSGTCQAAGSCGSWQRCGNYC</sequence>
<name>A0A841F7R1_9ACTN</name>
<evidence type="ECO:0000256" key="1">
    <source>
        <dbReference type="SAM" id="SignalP"/>
    </source>
</evidence>
<comment type="caution">
    <text evidence="2">The sequence shown here is derived from an EMBL/GenBank/DDBJ whole genome shotgun (WGS) entry which is preliminary data.</text>
</comment>
<dbReference type="AlphaFoldDB" id="A0A841F7R1"/>
<accession>A0A841F7R1</accession>
<evidence type="ECO:0000313" key="3">
    <source>
        <dbReference type="Proteomes" id="UP000548476"/>
    </source>
</evidence>
<gene>
    <name evidence="2" type="ORF">HNR73_000928</name>
</gene>
<dbReference type="EMBL" id="JACHGT010000002">
    <property type="protein sequence ID" value="MBB6033081.1"/>
    <property type="molecule type" value="Genomic_DNA"/>
</dbReference>
<evidence type="ECO:0008006" key="4">
    <source>
        <dbReference type="Google" id="ProtNLM"/>
    </source>
</evidence>
<organism evidence="2 3">
    <name type="scientific">Phytomonospora endophytica</name>
    <dbReference type="NCBI Taxonomy" id="714109"/>
    <lineage>
        <taxon>Bacteria</taxon>
        <taxon>Bacillati</taxon>
        <taxon>Actinomycetota</taxon>
        <taxon>Actinomycetes</taxon>
        <taxon>Micromonosporales</taxon>
        <taxon>Micromonosporaceae</taxon>
        <taxon>Phytomonospora</taxon>
    </lineage>
</organism>
<keyword evidence="3" id="KW-1185">Reference proteome</keyword>
<reference evidence="2 3" key="1">
    <citation type="submission" date="2020-08" db="EMBL/GenBank/DDBJ databases">
        <title>Genomic Encyclopedia of Type Strains, Phase IV (KMG-IV): sequencing the most valuable type-strain genomes for metagenomic binning, comparative biology and taxonomic classification.</title>
        <authorList>
            <person name="Goeker M."/>
        </authorList>
    </citation>
    <scope>NUCLEOTIDE SEQUENCE [LARGE SCALE GENOMIC DNA]</scope>
    <source>
        <strain evidence="2 3">YIM 65646</strain>
    </source>
</reference>
<dbReference type="Proteomes" id="UP000548476">
    <property type="component" value="Unassembled WGS sequence"/>
</dbReference>
<dbReference type="RefSeq" id="WP_184785995.1">
    <property type="nucleotide sequence ID" value="NZ_BONT01000022.1"/>
</dbReference>